<keyword evidence="1" id="KW-1133">Transmembrane helix</keyword>
<evidence type="ECO:0000313" key="3">
    <source>
        <dbReference type="Proteomes" id="UP000005178"/>
    </source>
</evidence>
<keyword evidence="3" id="KW-1185">Reference proteome</keyword>
<dbReference type="GeneID" id="98001487"/>
<dbReference type="HOGENOM" id="CLU_3003960_0_0_9"/>
<keyword evidence="1" id="KW-0472">Membrane</keyword>
<dbReference type="EMBL" id="ABIL02000005">
    <property type="protein sequence ID" value="EDS72823.1"/>
    <property type="molecule type" value="Genomic_DNA"/>
</dbReference>
<name>B1C736_9FIRM</name>
<accession>B1C736</accession>
<comment type="caution">
    <text evidence="2">The sequence shown here is derived from an EMBL/GenBank/DDBJ whole genome shotgun (WGS) entry which is preliminary data.</text>
</comment>
<gene>
    <name evidence="2" type="ORF">ANASTE_00534</name>
</gene>
<evidence type="ECO:0000313" key="2">
    <source>
        <dbReference type="EMBL" id="EDS72823.1"/>
    </source>
</evidence>
<feature type="transmembrane region" description="Helical" evidence="1">
    <location>
        <begin position="6"/>
        <end position="30"/>
    </location>
</feature>
<proteinExistence type="predicted"/>
<protein>
    <submittedName>
        <fullName evidence="2">Uncharacterized protein</fullName>
    </submittedName>
</protein>
<dbReference type="AlphaFoldDB" id="B1C736"/>
<evidence type="ECO:0000256" key="1">
    <source>
        <dbReference type="SAM" id="Phobius"/>
    </source>
</evidence>
<reference evidence="2" key="1">
    <citation type="submission" date="2008-01" db="EMBL/GenBank/DDBJ databases">
        <authorList>
            <person name="Fulton L."/>
            <person name="Clifton S."/>
            <person name="Fulton B."/>
            <person name="Xu J."/>
            <person name="Minx P."/>
            <person name="Pepin K.H."/>
            <person name="Johnson M."/>
            <person name="Thiruvilangam P."/>
            <person name="Bhonagiri V."/>
            <person name="Nash W.E."/>
            <person name="Mardis E.R."/>
            <person name="Wilson R.K."/>
        </authorList>
    </citation>
    <scope>NUCLEOTIDE SEQUENCE [LARGE SCALE GENOMIC DNA]</scope>
    <source>
        <strain evidence="2">DSM 17244</strain>
    </source>
</reference>
<dbReference type="RefSeq" id="WP_007048987.1">
    <property type="nucleotide sequence ID" value="NZ_DS560015.1"/>
</dbReference>
<sequence>MENNNTSKIILASIVGSVMIVGALGTYLYAKDRINKKKLGGKLIKVDYNYSKEFDD</sequence>
<keyword evidence="1" id="KW-0812">Transmembrane</keyword>
<reference evidence="2" key="2">
    <citation type="submission" date="2013-08" db="EMBL/GenBank/DDBJ databases">
        <title>Draft genome sequence of Anaerofustis stercorihominis (DSM 17244).</title>
        <authorList>
            <person name="Sudarsanam P."/>
            <person name="Ley R."/>
            <person name="Guruge J."/>
            <person name="Turnbaugh P.J."/>
            <person name="Mahowald M."/>
            <person name="Liep D."/>
            <person name="Gordon J."/>
        </authorList>
    </citation>
    <scope>NUCLEOTIDE SEQUENCE</scope>
    <source>
        <strain evidence="2">DSM 17244</strain>
    </source>
</reference>
<organism evidence="2 3">
    <name type="scientific">Anaerofustis stercorihominis DSM 17244</name>
    <dbReference type="NCBI Taxonomy" id="445971"/>
    <lineage>
        <taxon>Bacteria</taxon>
        <taxon>Bacillati</taxon>
        <taxon>Bacillota</taxon>
        <taxon>Clostridia</taxon>
        <taxon>Eubacteriales</taxon>
        <taxon>Eubacteriaceae</taxon>
        <taxon>Anaerofustis</taxon>
    </lineage>
</organism>
<dbReference type="Proteomes" id="UP000005178">
    <property type="component" value="Unassembled WGS sequence"/>
</dbReference>